<organism evidence="2 3">
    <name type="scientific">Neurospora tetraspora</name>
    <dbReference type="NCBI Taxonomy" id="94610"/>
    <lineage>
        <taxon>Eukaryota</taxon>
        <taxon>Fungi</taxon>
        <taxon>Dikarya</taxon>
        <taxon>Ascomycota</taxon>
        <taxon>Pezizomycotina</taxon>
        <taxon>Sordariomycetes</taxon>
        <taxon>Sordariomycetidae</taxon>
        <taxon>Sordariales</taxon>
        <taxon>Sordariaceae</taxon>
        <taxon>Neurospora</taxon>
    </lineage>
</organism>
<evidence type="ECO:0000313" key="3">
    <source>
        <dbReference type="Proteomes" id="UP001278500"/>
    </source>
</evidence>
<keyword evidence="1" id="KW-1133">Transmembrane helix</keyword>
<keyword evidence="3" id="KW-1185">Reference proteome</keyword>
<dbReference type="AlphaFoldDB" id="A0AAE0MT95"/>
<proteinExistence type="predicted"/>
<dbReference type="RefSeq" id="XP_062682010.1">
    <property type="nucleotide sequence ID" value="XM_062821852.1"/>
</dbReference>
<dbReference type="GeneID" id="87859006"/>
<name>A0AAE0MT95_9PEZI</name>
<keyword evidence="1" id="KW-0472">Membrane</keyword>
<dbReference type="Proteomes" id="UP001278500">
    <property type="component" value="Unassembled WGS sequence"/>
</dbReference>
<reference evidence="2" key="1">
    <citation type="journal article" date="2023" name="Mol. Phylogenet. Evol.">
        <title>Genome-scale phylogeny and comparative genomics of the fungal order Sordariales.</title>
        <authorList>
            <person name="Hensen N."/>
            <person name="Bonometti L."/>
            <person name="Westerberg I."/>
            <person name="Brannstrom I.O."/>
            <person name="Guillou S."/>
            <person name="Cros-Aarteil S."/>
            <person name="Calhoun S."/>
            <person name="Haridas S."/>
            <person name="Kuo A."/>
            <person name="Mondo S."/>
            <person name="Pangilinan J."/>
            <person name="Riley R."/>
            <person name="LaButti K."/>
            <person name="Andreopoulos B."/>
            <person name="Lipzen A."/>
            <person name="Chen C."/>
            <person name="Yan M."/>
            <person name="Daum C."/>
            <person name="Ng V."/>
            <person name="Clum A."/>
            <person name="Steindorff A."/>
            <person name="Ohm R.A."/>
            <person name="Martin F."/>
            <person name="Silar P."/>
            <person name="Natvig D.O."/>
            <person name="Lalanne C."/>
            <person name="Gautier V."/>
            <person name="Ament-Velasquez S.L."/>
            <person name="Kruys A."/>
            <person name="Hutchinson M.I."/>
            <person name="Powell A.J."/>
            <person name="Barry K."/>
            <person name="Miller A.N."/>
            <person name="Grigoriev I.V."/>
            <person name="Debuchy R."/>
            <person name="Gladieux P."/>
            <person name="Hiltunen Thoren M."/>
            <person name="Johannesson H."/>
        </authorList>
    </citation>
    <scope>NUCLEOTIDE SEQUENCE</scope>
    <source>
        <strain evidence="2">CBS 560.94</strain>
    </source>
</reference>
<reference evidence="2" key="2">
    <citation type="submission" date="2023-06" db="EMBL/GenBank/DDBJ databases">
        <authorList>
            <consortium name="Lawrence Berkeley National Laboratory"/>
            <person name="Haridas S."/>
            <person name="Hensen N."/>
            <person name="Bonometti L."/>
            <person name="Westerberg I."/>
            <person name="Brannstrom I.O."/>
            <person name="Guillou S."/>
            <person name="Cros-Aarteil S."/>
            <person name="Calhoun S."/>
            <person name="Kuo A."/>
            <person name="Mondo S."/>
            <person name="Pangilinan J."/>
            <person name="Riley R."/>
            <person name="Labutti K."/>
            <person name="Andreopoulos B."/>
            <person name="Lipzen A."/>
            <person name="Chen C."/>
            <person name="Yanf M."/>
            <person name="Daum C."/>
            <person name="Ng V."/>
            <person name="Clum A."/>
            <person name="Steindorff A."/>
            <person name="Ohm R."/>
            <person name="Martin F."/>
            <person name="Silar P."/>
            <person name="Natvig D."/>
            <person name="Lalanne C."/>
            <person name="Gautier V."/>
            <person name="Ament-Velasquez S.L."/>
            <person name="Kruys A."/>
            <person name="Hutchinson M.I."/>
            <person name="Powell A.J."/>
            <person name="Barry K."/>
            <person name="Miller A.N."/>
            <person name="Grigoriev I.V."/>
            <person name="Debuchy R."/>
            <person name="Gladieux P."/>
            <person name="Thoren M.H."/>
            <person name="Johannesson H."/>
        </authorList>
    </citation>
    <scope>NUCLEOTIDE SEQUENCE</scope>
    <source>
        <strain evidence="2">CBS 560.94</strain>
    </source>
</reference>
<feature type="transmembrane region" description="Helical" evidence="1">
    <location>
        <begin position="103"/>
        <end position="127"/>
    </location>
</feature>
<sequence length="181" mass="20312">MRLPYTWYMDCHQQNNETYAESNRCTFATFLPLSASSTPFLPSISVFLVEGKHVVVDGGDGGEIHMLSIVRCIQPIDTFSCSLIPSFPCPLALVSVTVRYTLFALYFTLFDLHILFALRFSLFGILFKPTGKFPSDHRDFLGRPSRWSRSSISVNNAALSRQALKVPKFASAMQSTLLFPT</sequence>
<accession>A0AAE0MT95</accession>
<keyword evidence="1" id="KW-0812">Transmembrane</keyword>
<evidence type="ECO:0000256" key="1">
    <source>
        <dbReference type="SAM" id="Phobius"/>
    </source>
</evidence>
<comment type="caution">
    <text evidence="2">The sequence shown here is derived from an EMBL/GenBank/DDBJ whole genome shotgun (WGS) entry which is preliminary data.</text>
</comment>
<evidence type="ECO:0000313" key="2">
    <source>
        <dbReference type="EMBL" id="KAK3345397.1"/>
    </source>
</evidence>
<protein>
    <submittedName>
        <fullName evidence="2">Uncharacterized protein</fullName>
    </submittedName>
</protein>
<dbReference type="EMBL" id="JAUEPP010000004">
    <property type="protein sequence ID" value="KAK3345397.1"/>
    <property type="molecule type" value="Genomic_DNA"/>
</dbReference>
<gene>
    <name evidence="2" type="ORF">B0H65DRAFT_204693</name>
</gene>